<feature type="compositionally biased region" description="Acidic residues" evidence="1">
    <location>
        <begin position="240"/>
        <end position="249"/>
    </location>
</feature>
<accession>A0A8H7AMX0</accession>
<dbReference type="OrthoDB" id="2631524at2759"/>
<protein>
    <submittedName>
        <fullName evidence="2">Uncharacterized protein</fullName>
    </submittedName>
</protein>
<evidence type="ECO:0000256" key="1">
    <source>
        <dbReference type="SAM" id="MobiDB-lite"/>
    </source>
</evidence>
<name>A0A8H7AMX0_9EURO</name>
<feature type="compositionally biased region" description="Basic and acidic residues" evidence="1">
    <location>
        <begin position="227"/>
        <end position="239"/>
    </location>
</feature>
<proteinExistence type="predicted"/>
<gene>
    <name evidence="2" type="ORF">GJ744_002806</name>
</gene>
<dbReference type="AlphaFoldDB" id="A0A8H7AMX0"/>
<feature type="region of interest" description="Disordered" evidence="1">
    <location>
        <begin position="225"/>
        <end position="260"/>
    </location>
</feature>
<organism evidence="2 3">
    <name type="scientific">Endocarpon pusillum</name>
    <dbReference type="NCBI Taxonomy" id="364733"/>
    <lineage>
        <taxon>Eukaryota</taxon>
        <taxon>Fungi</taxon>
        <taxon>Dikarya</taxon>
        <taxon>Ascomycota</taxon>
        <taxon>Pezizomycotina</taxon>
        <taxon>Eurotiomycetes</taxon>
        <taxon>Chaetothyriomycetidae</taxon>
        <taxon>Verrucariales</taxon>
        <taxon>Verrucariaceae</taxon>
        <taxon>Endocarpon</taxon>
    </lineage>
</organism>
<comment type="caution">
    <text evidence="2">The sequence shown here is derived from an EMBL/GenBank/DDBJ whole genome shotgun (WGS) entry which is preliminary data.</text>
</comment>
<keyword evidence="3" id="KW-1185">Reference proteome</keyword>
<reference evidence="2" key="1">
    <citation type="submission" date="2020-02" db="EMBL/GenBank/DDBJ databases">
        <authorList>
            <person name="Palmer J.M."/>
        </authorList>
    </citation>
    <scope>NUCLEOTIDE SEQUENCE</scope>
    <source>
        <strain evidence="2">EPUS1.4</strain>
        <tissue evidence="2">Thallus</tissue>
    </source>
</reference>
<sequence length="419" mass="48017">MGLYNVKNYNFKSHGCDEMAWFDVPFAIKEYLQNTQGQILKALEVRKWRDWERLDLSGDSVENFERQQRTKTRLIKSDPCLFAGDQGKAIAGSKLCQPRYVLEATVPIEEIRGTPRDHDLRVVIVLWGFRNGPTGCDEATALTVYNNYLDVHAKFSHFVHDGSSTSKESPWAVGLKGKGFILSTSYLAQNTVLQRRLRFCKGEYSKTNPRVLKVKKEDLRALTVTEFRQENPKGKRKDAESDDESDSEAEYSSLTHRTSSHKGDDFYLDRLRKTYKKRGELHLAEKSKQQNQTSISHPSQEHPLVQDDDVCIHVIGLPASLTAEEAFSAVFGFFEERKVWKIPGTLFEVFQGKNKFYHRDQMVPIDSPLDNLSVNYHGELRLSSGRMEIITHGREFDDYRARLAEALDTAVSKIPNLLF</sequence>
<dbReference type="EMBL" id="JAACFV010000015">
    <property type="protein sequence ID" value="KAF7512093.1"/>
    <property type="molecule type" value="Genomic_DNA"/>
</dbReference>
<evidence type="ECO:0000313" key="3">
    <source>
        <dbReference type="Proteomes" id="UP000606974"/>
    </source>
</evidence>
<dbReference type="Proteomes" id="UP000606974">
    <property type="component" value="Unassembled WGS sequence"/>
</dbReference>
<evidence type="ECO:0000313" key="2">
    <source>
        <dbReference type="EMBL" id="KAF7512093.1"/>
    </source>
</evidence>